<protein>
    <submittedName>
        <fullName evidence="2">Uncharacterized protein</fullName>
    </submittedName>
</protein>
<gene>
    <name evidence="2" type="ORF">EXIGLDRAFT_778212</name>
</gene>
<dbReference type="Proteomes" id="UP000077266">
    <property type="component" value="Unassembled WGS sequence"/>
</dbReference>
<feature type="compositionally biased region" description="Low complexity" evidence="1">
    <location>
        <begin position="8"/>
        <end position="22"/>
    </location>
</feature>
<proteinExistence type="predicted"/>
<feature type="compositionally biased region" description="Pro residues" evidence="1">
    <location>
        <begin position="39"/>
        <end position="53"/>
    </location>
</feature>
<reference evidence="2 3" key="1">
    <citation type="journal article" date="2016" name="Mol. Biol. Evol.">
        <title>Comparative Genomics of Early-Diverging Mushroom-Forming Fungi Provides Insights into the Origins of Lignocellulose Decay Capabilities.</title>
        <authorList>
            <person name="Nagy L.G."/>
            <person name="Riley R."/>
            <person name="Tritt A."/>
            <person name="Adam C."/>
            <person name="Daum C."/>
            <person name="Floudas D."/>
            <person name="Sun H."/>
            <person name="Yadav J.S."/>
            <person name="Pangilinan J."/>
            <person name="Larsson K.H."/>
            <person name="Matsuura K."/>
            <person name="Barry K."/>
            <person name="Labutti K."/>
            <person name="Kuo R."/>
            <person name="Ohm R.A."/>
            <person name="Bhattacharya S.S."/>
            <person name="Shirouzu T."/>
            <person name="Yoshinaga Y."/>
            <person name="Martin F.M."/>
            <person name="Grigoriev I.V."/>
            <person name="Hibbett D.S."/>
        </authorList>
    </citation>
    <scope>NUCLEOTIDE SEQUENCE [LARGE SCALE GENOMIC DNA]</scope>
    <source>
        <strain evidence="2 3">HHB12029</strain>
    </source>
</reference>
<dbReference type="AlphaFoldDB" id="A0A165CNF8"/>
<evidence type="ECO:0000313" key="3">
    <source>
        <dbReference type="Proteomes" id="UP000077266"/>
    </source>
</evidence>
<accession>A0A165CNF8</accession>
<name>A0A165CNF8_EXIGL</name>
<feature type="region of interest" description="Disordered" evidence="1">
    <location>
        <begin position="1"/>
        <end position="98"/>
    </location>
</feature>
<dbReference type="InParanoid" id="A0A165CNF8"/>
<organism evidence="2 3">
    <name type="scientific">Exidia glandulosa HHB12029</name>
    <dbReference type="NCBI Taxonomy" id="1314781"/>
    <lineage>
        <taxon>Eukaryota</taxon>
        <taxon>Fungi</taxon>
        <taxon>Dikarya</taxon>
        <taxon>Basidiomycota</taxon>
        <taxon>Agaricomycotina</taxon>
        <taxon>Agaricomycetes</taxon>
        <taxon>Auriculariales</taxon>
        <taxon>Exidiaceae</taxon>
        <taxon>Exidia</taxon>
    </lineage>
</organism>
<evidence type="ECO:0000256" key="1">
    <source>
        <dbReference type="SAM" id="MobiDB-lite"/>
    </source>
</evidence>
<keyword evidence="3" id="KW-1185">Reference proteome</keyword>
<evidence type="ECO:0000313" key="2">
    <source>
        <dbReference type="EMBL" id="KZV82795.1"/>
    </source>
</evidence>
<feature type="compositionally biased region" description="Acidic residues" evidence="1">
    <location>
        <begin position="70"/>
        <end position="87"/>
    </location>
</feature>
<dbReference type="EMBL" id="KV426304">
    <property type="protein sequence ID" value="KZV82795.1"/>
    <property type="molecule type" value="Genomic_DNA"/>
</dbReference>
<sequence>MTPTRPNLTALHAEAAAALTDPALKKRRKRKNRTTSPSSPLPPANLPATPTPAPSLTSSPTPPLPAVEGDHDDEDEDEDDEDEEEMQPDALGHLDWRNAHKMKKHPLNKGSTRFARTANAFIPLQPILEWGTFYEYAVLQGPMIGSPLELRYTEYWCSDEPEILTHRSFFQQGSRVPSSRTNG</sequence>